<dbReference type="RefSeq" id="WP_197310813.1">
    <property type="nucleotide sequence ID" value="NZ_JADZLT010000049.1"/>
</dbReference>
<dbReference type="PRINTS" id="PR00344">
    <property type="entry name" value="BCTRLSENSOR"/>
</dbReference>
<evidence type="ECO:0000256" key="7">
    <source>
        <dbReference type="ARBA" id="ARBA00022777"/>
    </source>
</evidence>
<dbReference type="SUPFAM" id="SSF55874">
    <property type="entry name" value="ATPase domain of HSP90 chaperone/DNA topoisomerase II/histidine kinase"/>
    <property type="match status" value="1"/>
</dbReference>
<dbReference type="GO" id="GO:0000160">
    <property type="term" value="P:phosphorelay signal transduction system"/>
    <property type="evidence" value="ECO:0007669"/>
    <property type="project" value="UniProtKB-KW"/>
</dbReference>
<dbReference type="InterPro" id="IPR036890">
    <property type="entry name" value="HATPase_C_sf"/>
</dbReference>
<dbReference type="EMBL" id="JADZLT010000049">
    <property type="protein sequence ID" value="MBH0237735.1"/>
    <property type="molecule type" value="Genomic_DNA"/>
</dbReference>
<comment type="catalytic activity">
    <reaction evidence="1">
        <text>ATP + protein L-histidine = ADP + protein N-phospho-L-histidine.</text>
        <dbReference type="EC" id="2.7.13.3"/>
    </reaction>
</comment>
<dbReference type="PANTHER" id="PTHR45436">
    <property type="entry name" value="SENSOR HISTIDINE KINASE YKOH"/>
    <property type="match status" value="1"/>
</dbReference>
<gene>
    <name evidence="14" type="ORF">I5731_07880</name>
</gene>
<dbReference type="Gene3D" id="1.10.287.130">
    <property type="match status" value="1"/>
</dbReference>
<dbReference type="AlphaFoldDB" id="A0A931I082"/>
<dbReference type="InterPro" id="IPR050428">
    <property type="entry name" value="TCS_sensor_his_kinase"/>
</dbReference>
<dbReference type="GO" id="GO:0005886">
    <property type="term" value="C:plasma membrane"/>
    <property type="evidence" value="ECO:0007669"/>
    <property type="project" value="TreeGrafter"/>
</dbReference>
<comment type="subcellular location">
    <subcellularLocation>
        <location evidence="2">Membrane</location>
    </subcellularLocation>
</comment>
<evidence type="ECO:0000313" key="14">
    <source>
        <dbReference type="EMBL" id="MBH0237735.1"/>
    </source>
</evidence>
<dbReference type="InterPro" id="IPR003594">
    <property type="entry name" value="HATPase_dom"/>
</dbReference>
<evidence type="ECO:0000256" key="4">
    <source>
        <dbReference type="ARBA" id="ARBA00022553"/>
    </source>
</evidence>
<evidence type="ECO:0000256" key="10">
    <source>
        <dbReference type="ARBA" id="ARBA00023136"/>
    </source>
</evidence>
<name>A0A931I082_9HYPH</name>
<accession>A0A931I082</accession>
<keyword evidence="8 11" id="KW-1133">Transmembrane helix</keyword>
<evidence type="ECO:0000256" key="2">
    <source>
        <dbReference type="ARBA" id="ARBA00004370"/>
    </source>
</evidence>
<evidence type="ECO:0000256" key="5">
    <source>
        <dbReference type="ARBA" id="ARBA00022679"/>
    </source>
</evidence>
<keyword evidence="15" id="KW-1185">Reference proteome</keyword>
<organism evidence="14 15">
    <name type="scientific">Methylobrevis albus</name>
    <dbReference type="NCBI Taxonomy" id="2793297"/>
    <lineage>
        <taxon>Bacteria</taxon>
        <taxon>Pseudomonadati</taxon>
        <taxon>Pseudomonadota</taxon>
        <taxon>Alphaproteobacteria</taxon>
        <taxon>Hyphomicrobiales</taxon>
        <taxon>Pleomorphomonadaceae</taxon>
        <taxon>Methylobrevis</taxon>
    </lineage>
</organism>
<evidence type="ECO:0000256" key="6">
    <source>
        <dbReference type="ARBA" id="ARBA00022692"/>
    </source>
</evidence>
<evidence type="ECO:0000256" key="11">
    <source>
        <dbReference type="SAM" id="Phobius"/>
    </source>
</evidence>
<dbReference type="PROSITE" id="PS50109">
    <property type="entry name" value="HIS_KIN"/>
    <property type="match status" value="1"/>
</dbReference>
<reference evidence="14" key="1">
    <citation type="submission" date="2020-12" db="EMBL/GenBank/DDBJ databases">
        <title>Methylobrevis albus sp. nov., isolated from fresh water lack sediment.</title>
        <authorList>
            <person name="Zou Q."/>
        </authorList>
    </citation>
    <scope>NUCLEOTIDE SEQUENCE</scope>
    <source>
        <strain evidence="14">L22</strain>
    </source>
</reference>
<proteinExistence type="predicted"/>
<keyword evidence="10 11" id="KW-0472">Membrane</keyword>
<dbReference type="Gene3D" id="3.30.565.10">
    <property type="entry name" value="Histidine kinase-like ATPase, C-terminal domain"/>
    <property type="match status" value="1"/>
</dbReference>
<dbReference type="PROSITE" id="PS50885">
    <property type="entry name" value="HAMP"/>
    <property type="match status" value="1"/>
</dbReference>
<feature type="domain" description="HAMP" evidence="13">
    <location>
        <begin position="186"/>
        <end position="237"/>
    </location>
</feature>
<evidence type="ECO:0000313" key="15">
    <source>
        <dbReference type="Proteomes" id="UP000631694"/>
    </source>
</evidence>
<protein>
    <recommendedName>
        <fullName evidence="3">histidine kinase</fullName>
        <ecNumber evidence="3">2.7.13.3</ecNumber>
    </recommendedName>
</protein>
<dbReference type="InterPro" id="IPR005467">
    <property type="entry name" value="His_kinase_dom"/>
</dbReference>
<feature type="transmembrane region" description="Helical" evidence="11">
    <location>
        <begin position="12"/>
        <end position="36"/>
    </location>
</feature>
<evidence type="ECO:0000259" key="13">
    <source>
        <dbReference type="PROSITE" id="PS50885"/>
    </source>
</evidence>
<keyword evidence="7 14" id="KW-0418">Kinase</keyword>
<feature type="domain" description="Histidine kinase" evidence="12">
    <location>
        <begin position="245"/>
        <end position="447"/>
    </location>
</feature>
<dbReference type="PANTHER" id="PTHR45436:SF5">
    <property type="entry name" value="SENSOR HISTIDINE KINASE TRCS"/>
    <property type="match status" value="1"/>
</dbReference>
<comment type="caution">
    <text evidence="14">The sequence shown here is derived from an EMBL/GenBank/DDBJ whole genome shotgun (WGS) entry which is preliminary data.</text>
</comment>
<keyword evidence="4" id="KW-0597">Phosphoprotein</keyword>
<keyword evidence="9" id="KW-0902">Two-component regulatory system</keyword>
<dbReference type="InterPro" id="IPR003660">
    <property type="entry name" value="HAMP_dom"/>
</dbReference>
<dbReference type="SMART" id="SM00387">
    <property type="entry name" value="HATPase_c"/>
    <property type="match status" value="1"/>
</dbReference>
<evidence type="ECO:0000259" key="12">
    <source>
        <dbReference type="PROSITE" id="PS50109"/>
    </source>
</evidence>
<keyword evidence="6 11" id="KW-0812">Transmembrane</keyword>
<dbReference type="Proteomes" id="UP000631694">
    <property type="component" value="Unassembled WGS sequence"/>
</dbReference>
<dbReference type="Pfam" id="PF02518">
    <property type="entry name" value="HATPase_c"/>
    <property type="match status" value="1"/>
</dbReference>
<evidence type="ECO:0000256" key="8">
    <source>
        <dbReference type="ARBA" id="ARBA00022989"/>
    </source>
</evidence>
<evidence type="ECO:0000256" key="9">
    <source>
        <dbReference type="ARBA" id="ARBA00023012"/>
    </source>
</evidence>
<sequence length="451" mass="48321">MALFDVRSMRLRVLAIAAVTIGVTLMIAGATLVVMFERHLQRRIAVELDVHWAGLAGALSLGEDGRFVLTRPLADPRYEQPLSGTYWQVTGADGAVMRSRSLWDAVLAFPAPANPDLPFEIEGPDGAELYVLSRPVRLEAGGAAVLTVAIDHKEIVALSEAFSDDLRVALGLIGLALFAGALVQTGVGLAPLRQIRRAVADVRGGRAARLGDRFASEMQPLADDLDRLLDSHEQLLGKARDRAGALAHGFKTPLTILKLEAAALEAEGHGERARVLREQVETMRRHVEQELARVRTRGIPVSGSALGAGAGADVASGTRRLLALIRRMPHAEALEFDVEIPERLQVRMDRDDFGEVLGNLLDNARKWARSRVAVRARAVDATSVSLEVADDGPGFGADADHAAAGNAEGSGLGLAIVRDILAAYGTGYDVERRDGETVVRLLLTRPRLASA</sequence>
<evidence type="ECO:0000256" key="3">
    <source>
        <dbReference type="ARBA" id="ARBA00012438"/>
    </source>
</evidence>
<evidence type="ECO:0000256" key="1">
    <source>
        <dbReference type="ARBA" id="ARBA00000085"/>
    </source>
</evidence>
<dbReference type="InterPro" id="IPR004358">
    <property type="entry name" value="Sig_transdc_His_kin-like_C"/>
</dbReference>
<dbReference type="EC" id="2.7.13.3" evidence="3"/>
<dbReference type="GO" id="GO:0004673">
    <property type="term" value="F:protein histidine kinase activity"/>
    <property type="evidence" value="ECO:0007669"/>
    <property type="project" value="UniProtKB-EC"/>
</dbReference>
<keyword evidence="5" id="KW-0808">Transferase</keyword>